<protein>
    <submittedName>
        <fullName evidence="3">Uncharacterized protein</fullName>
    </submittedName>
</protein>
<keyword evidence="4" id="KW-1185">Reference proteome</keyword>
<organism evidence="3 4">
    <name type="scientific">Pelagibaculum spongiae</name>
    <dbReference type="NCBI Taxonomy" id="2080658"/>
    <lineage>
        <taxon>Bacteria</taxon>
        <taxon>Pseudomonadati</taxon>
        <taxon>Pseudomonadota</taxon>
        <taxon>Gammaproteobacteria</taxon>
        <taxon>Oceanospirillales</taxon>
        <taxon>Pelagibaculum</taxon>
    </lineage>
</organism>
<reference evidence="3 4" key="1">
    <citation type="submission" date="2018-04" db="EMBL/GenBank/DDBJ databases">
        <title>Thalassorhabdus spongiae gen. nov., sp. nov., isolated from a marine sponge in South-West Iceland.</title>
        <authorList>
            <person name="Knobloch S."/>
            <person name="Daussin A."/>
            <person name="Johannsson R."/>
            <person name="Marteinsson V.T."/>
        </authorList>
    </citation>
    <scope>NUCLEOTIDE SEQUENCE [LARGE SCALE GENOMIC DNA]</scope>
    <source>
        <strain evidence="3 4">Hp12</strain>
    </source>
</reference>
<evidence type="ECO:0000313" key="4">
    <source>
        <dbReference type="Proteomes" id="UP000244906"/>
    </source>
</evidence>
<name>A0A2V1H576_9GAMM</name>
<comment type="subcellular location">
    <subcellularLocation>
        <location evidence="1">Cytoplasm</location>
    </subcellularLocation>
</comment>
<dbReference type="GO" id="GO:0005737">
    <property type="term" value="C:cytoplasm"/>
    <property type="evidence" value="ECO:0007669"/>
    <property type="project" value="UniProtKB-SubCell"/>
</dbReference>
<dbReference type="Proteomes" id="UP000244906">
    <property type="component" value="Unassembled WGS sequence"/>
</dbReference>
<dbReference type="PANTHER" id="PTHR31250:SF27">
    <property type="entry name" value="IQ DOMAIN-CONTAINING PROTEIN IQM5"/>
    <property type="match status" value="1"/>
</dbReference>
<sequence length="94" mass="10093">MKCFHHSSYFGNAAIAFAGGIRIENGIVTGISNNSGHYKPTLVSLKLALLALRHHGIDLTKVEVNLTEGGGSNFIGWGHEVVVSSEELMSEVEK</sequence>
<dbReference type="AlphaFoldDB" id="A0A2V1H576"/>
<dbReference type="EMBL" id="QDDL01000001">
    <property type="protein sequence ID" value="PVZ71572.1"/>
    <property type="molecule type" value="Genomic_DNA"/>
</dbReference>
<dbReference type="PANTHER" id="PTHR31250">
    <property type="entry name" value="IQ DOMAIN-CONTAINING PROTEIN IQM3"/>
    <property type="match status" value="1"/>
</dbReference>
<evidence type="ECO:0000256" key="1">
    <source>
        <dbReference type="ARBA" id="ARBA00004496"/>
    </source>
</evidence>
<proteinExistence type="predicted"/>
<dbReference type="InterPro" id="IPR044159">
    <property type="entry name" value="IQM"/>
</dbReference>
<accession>A0A2V1H576</accession>
<dbReference type="RefSeq" id="WP_116685161.1">
    <property type="nucleotide sequence ID" value="NZ_CAWNYD010000001.1"/>
</dbReference>
<comment type="caution">
    <text evidence="3">The sequence shown here is derived from an EMBL/GenBank/DDBJ whole genome shotgun (WGS) entry which is preliminary data.</text>
</comment>
<evidence type="ECO:0000313" key="3">
    <source>
        <dbReference type="EMBL" id="PVZ71572.1"/>
    </source>
</evidence>
<evidence type="ECO:0000256" key="2">
    <source>
        <dbReference type="ARBA" id="ARBA00022490"/>
    </source>
</evidence>
<keyword evidence="2" id="KW-0963">Cytoplasm</keyword>
<gene>
    <name evidence="3" type="ORF">DC094_00580</name>
</gene>